<comment type="caution">
    <text evidence="1">The sequence shown here is derived from an EMBL/GenBank/DDBJ whole genome shotgun (WGS) entry which is preliminary data.</text>
</comment>
<evidence type="ECO:0000313" key="2">
    <source>
        <dbReference type="Proteomes" id="UP000789920"/>
    </source>
</evidence>
<proteinExistence type="predicted"/>
<protein>
    <submittedName>
        <fullName evidence="1">26534_t:CDS:1</fullName>
    </submittedName>
</protein>
<dbReference type="EMBL" id="CAJVQC010023509">
    <property type="protein sequence ID" value="CAG8722533.1"/>
    <property type="molecule type" value="Genomic_DNA"/>
</dbReference>
<reference evidence="1" key="1">
    <citation type="submission" date="2021-06" db="EMBL/GenBank/DDBJ databases">
        <authorList>
            <person name="Kallberg Y."/>
            <person name="Tangrot J."/>
            <person name="Rosling A."/>
        </authorList>
    </citation>
    <scope>NUCLEOTIDE SEQUENCE</scope>
    <source>
        <strain evidence="1">MA461A</strain>
    </source>
</reference>
<gene>
    <name evidence="1" type="ORF">RPERSI_LOCUS11419</name>
</gene>
<dbReference type="Proteomes" id="UP000789920">
    <property type="component" value="Unassembled WGS sequence"/>
</dbReference>
<feature type="non-terminal residue" evidence="1">
    <location>
        <position position="1"/>
    </location>
</feature>
<name>A0ACA9PZ08_9GLOM</name>
<sequence>PEKIDDIKRQMEKYEHFLYFKNLSDGKSIEYLRTSFFQIKERAKEYLPPHTYIYTDIEVNNVIVLVENNNRNKEFIDSIQQYNPIILDPREPPDPLISKRQDKVDKKLITINIKINKHGGGNSGGPLFNYIDLFSVNIVGIYVGDNKNHSLVSTQPIELILSTARLVFVDPGEGSGTKGG</sequence>
<evidence type="ECO:0000313" key="1">
    <source>
        <dbReference type="EMBL" id="CAG8722533.1"/>
    </source>
</evidence>
<accession>A0ACA9PZ08</accession>
<organism evidence="1 2">
    <name type="scientific">Racocetra persica</name>
    <dbReference type="NCBI Taxonomy" id="160502"/>
    <lineage>
        <taxon>Eukaryota</taxon>
        <taxon>Fungi</taxon>
        <taxon>Fungi incertae sedis</taxon>
        <taxon>Mucoromycota</taxon>
        <taxon>Glomeromycotina</taxon>
        <taxon>Glomeromycetes</taxon>
        <taxon>Diversisporales</taxon>
        <taxon>Gigasporaceae</taxon>
        <taxon>Racocetra</taxon>
    </lineage>
</organism>
<keyword evidence="2" id="KW-1185">Reference proteome</keyword>